<dbReference type="HOGENOM" id="CLU_2113640_0_0_1"/>
<dbReference type="EMBL" id="JH597957">
    <property type="status" value="NOT_ANNOTATED_CDS"/>
    <property type="molecule type" value="Genomic_DNA"/>
</dbReference>
<evidence type="ECO:0000313" key="2">
    <source>
        <dbReference type="Proteomes" id="UP000011713"/>
    </source>
</evidence>
<organism evidence="1 2">
    <name type="scientific">Hyaloperonospora arabidopsidis (strain Emoy2)</name>
    <name type="common">Downy mildew agent</name>
    <name type="synonym">Peronospora arabidopsidis</name>
    <dbReference type="NCBI Taxonomy" id="559515"/>
    <lineage>
        <taxon>Eukaryota</taxon>
        <taxon>Sar</taxon>
        <taxon>Stramenopiles</taxon>
        <taxon>Oomycota</taxon>
        <taxon>Peronosporomycetes</taxon>
        <taxon>Peronosporales</taxon>
        <taxon>Peronosporaceae</taxon>
        <taxon>Hyaloperonospora</taxon>
    </lineage>
</organism>
<evidence type="ECO:0000313" key="1">
    <source>
        <dbReference type="EnsemblProtists" id="HpaP802461"/>
    </source>
</evidence>
<dbReference type="VEuPathDB" id="FungiDB:HpaG802461"/>
<dbReference type="EnsemblProtists" id="HpaT802461">
    <property type="protein sequence ID" value="HpaP802461"/>
    <property type="gene ID" value="HpaG802461"/>
</dbReference>
<accession>M4B859</accession>
<dbReference type="Proteomes" id="UP000011713">
    <property type="component" value="Unassembled WGS sequence"/>
</dbReference>
<dbReference type="AlphaFoldDB" id="M4B859"/>
<sequence>MWPLLSVDQSYPNRNGGACRSANGGSRVSSVRTLKGGGASRIAVAQRRNLDCEWGAEYRSASGMRNKNSVGPVRRMCKADIGQATIRSYVDRSSCRPRLSRIYGLRHQPSVPQNF</sequence>
<reference evidence="1" key="2">
    <citation type="submission" date="2015-06" db="UniProtKB">
        <authorList>
            <consortium name="EnsemblProtists"/>
        </authorList>
    </citation>
    <scope>IDENTIFICATION</scope>
    <source>
        <strain evidence="1">Emoy2</strain>
    </source>
</reference>
<reference evidence="2" key="1">
    <citation type="journal article" date="2010" name="Science">
        <title>Signatures of adaptation to obligate biotrophy in the Hyaloperonospora arabidopsidis genome.</title>
        <authorList>
            <person name="Baxter L."/>
            <person name="Tripathy S."/>
            <person name="Ishaque N."/>
            <person name="Boot N."/>
            <person name="Cabral A."/>
            <person name="Kemen E."/>
            <person name="Thines M."/>
            <person name="Ah-Fong A."/>
            <person name="Anderson R."/>
            <person name="Badejoko W."/>
            <person name="Bittner-Eddy P."/>
            <person name="Boore J.L."/>
            <person name="Chibucos M.C."/>
            <person name="Coates M."/>
            <person name="Dehal P."/>
            <person name="Delehaunty K."/>
            <person name="Dong S."/>
            <person name="Downton P."/>
            <person name="Dumas B."/>
            <person name="Fabro G."/>
            <person name="Fronick C."/>
            <person name="Fuerstenberg S.I."/>
            <person name="Fulton L."/>
            <person name="Gaulin E."/>
            <person name="Govers F."/>
            <person name="Hughes L."/>
            <person name="Humphray S."/>
            <person name="Jiang R.H."/>
            <person name="Judelson H."/>
            <person name="Kamoun S."/>
            <person name="Kyung K."/>
            <person name="Meijer H."/>
            <person name="Minx P."/>
            <person name="Morris P."/>
            <person name="Nelson J."/>
            <person name="Phuntumart V."/>
            <person name="Qutob D."/>
            <person name="Rehmany A."/>
            <person name="Rougon-Cardoso A."/>
            <person name="Ryden P."/>
            <person name="Torto-Alalibo T."/>
            <person name="Studholme D."/>
            <person name="Wang Y."/>
            <person name="Win J."/>
            <person name="Wood J."/>
            <person name="Clifton S.W."/>
            <person name="Rogers J."/>
            <person name="Van den Ackerveken G."/>
            <person name="Jones J.D."/>
            <person name="McDowell J.M."/>
            <person name="Beynon J."/>
            <person name="Tyler B.M."/>
        </authorList>
    </citation>
    <scope>NUCLEOTIDE SEQUENCE [LARGE SCALE GENOMIC DNA]</scope>
    <source>
        <strain evidence="2">Emoy2</strain>
    </source>
</reference>
<proteinExistence type="predicted"/>
<keyword evidence="2" id="KW-1185">Reference proteome</keyword>
<name>M4B859_HYAAE</name>
<protein>
    <submittedName>
        <fullName evidence="1">Uncharacterized protein</fullName>
    </submittedName>
</protein>
<dbReference type="InParanoid" id="M4B859"/>